<evidence type="ECO:0000256" key="2">
    <source>
        <dbReference type="ARBA" id="ARBA00008714"/>
    </source>
</evidence>
<comment type="caution">
    <text evidence="8">The sequence shown here is derived from an EMBL/GenBank/DDBJ whole genome shotgun (WGS) entry which is preliminary data.</text>
</comment>
<accession>A0A8T5CRE8</accession>
<dbReference type="InterPro" id="IPR019831">
    <property type="entry name" value="Mn/Fe_SOD_N"/>
</dbReference>
<dbReference type="GO" id="GO:0046872">
    <property type="term" value="F:metal ion binding"/>
    <property type="evidence" value="ECO:0007669"/>
    <property type="project" value="UniProtKB-KW"/>
</dbReference>
<dbReference type="Proteomes" id="UP000679789">
    <property type="component" value="Unassembled WGS sequence"/>
</dbReference>
<dbReference type="SUPFAM" id="SSF46609">
    <property type="entry name" value="Fe,Mn superoxide dismutase (SOD), N-terminal domain"/>
    <property type="match status" value="1"/>
</dbReference>
<evidence type="ECO:0000259" key="6">
    <source>
        <dbReference type="Pfam" id="PF00081"/>
    </source>
</evidence>
<evidence type="ECO:0000256" key="3">
    <source>
        <dbReference type="ARBA" id="ARBA00012682"/>
    </source>
</evidence>
<evidence type="ECO:0000313" key="7">
    <source>
        <dbReference type="EMBL" id="MBS8125763.1"/>
    </source>
</evidence>
<protein>
    <recommendedName>
        <fullName evidence="3">superoxide dismutase</fullName>
        <ecNumber evidence="3">1.15.1.1</ecNumber>
    </recommendedName>
</protein>
<evidence type="ECO:0000256" key="5">
    <source>
        <dbReference type="ARBA" id="ARBA00023002"/>
    </source>
</evidence>
<evidence type="ECO:0000313" key="9">
    <source>
        <dbReference type="EMBL" id="MBS8133412.1"/>
    </source>
</evidence>
<comment type="similarity">
    <text evidence="2">Belongs to the iron/manganese superoxide dismutase family.</text>
</comment>
<dbReference type="EMBL" id="JAERQV010000017">
    <property type="protein sequence ID" value="MBS8125763.1"/>
    <property type="molecule type" value="Genomic_DNA"/>
</dbReference>
<evidence type="ECO:0000313" key="10">
    <source>
        <dbReference type="Proteomes" id="UP000678484"/>
    </source>
</evidence>
<dbReference type="Gene3D" id="1.10.287.990">
    <property type="entry name" value="Fe,Mn superoxide dismutase (SOD) domain"/>
    <property type="match status" value="1"/>
</dbReference>
<dbReference type="EC" id="1.15.1.1" evidence="3"/>
<dbReference type="GO" id="GO:0004784">
    <property type="term" value="F:superoxide dismutase activity"/>
    <property type="evidence" value="ECO:0007669"/>
    <property type="project" value="UniProtKB-EC"/>
</dbReference>
<dbReference type="Proteomes" id="UP000678484">
    <property type="component" value="Unassembled WGS sequence"/>
</dbReference>
<dbReference type="PRINTS" id="PR01703">
    <property type="entry name" value="MNSODISMTASE"/>
</dbReference>
<organism evidence="8 10">
    <name type="scientific">Haloferax volcanii</name>
    <name type="common">Halobacterium volcanii</name>
    <dbReference type="NCBI Taxonomy" id="2246"/>
    <lineage>
        <taxon>Archaea</taxon>
        <taxon>Methanobacteriati</taxon>
        <taxon>Methanobacteriota</taxon>
        <taxon>Stenosarchaea group</taxon>
        <taxon>Halobacteria</taxon>
        <taxon>Halobacteriales</taxon>
        <taxon>Haloferacaceae</taxon>
        <taxon>Haloferax</taxon>
    </lineage>
</organism>
<comment type="cofactor">
    <cofactor evidence="1">
        <name>Mn(2+)</name>
        <dbReference type="ChEBI" id="CHEBI:29035"/>
    </cofactor>
</comment>
<keyword evidence="5" id="KW-0560">Oxidoreductase</keyword>
<dbReference type="EMBL" id="JAERQW010000016">
    <property type="protein sequence ID" value="MBS8129547.1"/>
    <property type="molecule type" value="Genomic_DNA"/>
</dbReference>
<keyword evidence="4" id="KW-0479">Metal-binding</keyword>
<dbReference type="EMBL" id="JAERQX010000016">
    <property type="protein sequence ID" value="MBS8133412.1"/>
    <property type="molecule type" value="Genomic_DNA"/>
</dbReference>
<evidence type="ECO:0000313" key="8">
    <source>
        <dbReference type="EMBL" id="MBS8129547.1"/>
    </source>
</evidence>
<dbReference type="PANTHER" id="PTHR11404">
    <property type="entry name" value="SUPEROXIDE DISMUTASE 2"/>
    <property type="match status" value="1"/>
</dbReference>
<dbReference type="InterPro" id="IPR050265">
    <property type="entry name" value="Fe/Mn_Superoxide_Dismutase"/>
</dbReference>
<dbReference type="AlphaFoldDB" id="A0A8T5CRE8"/>
<dbReference type="InterPro" id="IPR036324">
    <property type="entry name" value="Mn/Fe_SOD_N_sf"/>
</dbReference>
<feature type="domain" description="Manganese/iron superoxide dismutase N-terminal" evidence="6">
    <location>
        <begin position="2"/>
        <end position="50"/>
    </location>
</feature>
<dbReference type="InterPro" id="IPR001189">
    <property type="entry name" value="Mn/Fe_SOD"/>
</dbReference>
<gene>
    <name evidence="9" type="ORF">JK352_16070</name>
    <name evidence="8" type="ORF">JK353_16075</name>
    <name evidence="7" type="ORF">JK354_16505</name>
</gene>
<proteinExistence type="inferred from homology"/>
<dbReference type="Proteomes" id="UP000676028">
    <property type="component" value="Unassembled WGS sequence"/>
</dbReference>
<sequence>MSYELDPLPYEYDALEPHISEQVLTWHHDTHHQGYVNGWNAAEETLAENRE</sequence>
<dbReference type="PANTHER" id="PTHR11404:SF6">
    <property type="entry name" value="SUPEROXIDE DISMUTASE [MN], MITOCHONDRIAL"/>
    <property type="match status" value="1"/>
</dbReference>
<reference evidence="8" key="1">
    <citation type="journal article" date="2021" name="Nat. Microbiol.">
        <title>Cell division in the archaeon Haloferax volcanii relies on two FtsZ proteins with distinct functions in division ring assembly and constriction.</title>
        <authorList>
            <person name="Liao Y."/>
            <person name="Ithurbide S."/>
            <person name="Evenhuis C."/>
            <person name="Loewe J."/>
            <person name="Duggin I.G."/>
        </authorList>
    </citation>
    <scope>NUCLEOTIDE SEQUENCE</scope>
    <source>
        <strain evidence="9">ID112 - delta_ftsZ1_delta_ftsZ2</strain>
        <strain evidence="7">ID76 - delta_ftsZ1</strain>
        <strain evidence="8">ID77 - delta_ftsZ2</strain>
    </source>
</reference>
<name>A0A8T5CRE8_HALVO</name>
<evidence type="ECO:0000256" key="4">
    <source>
        <dbReference type="ARBA" id="ARBA00022723"/>
    </source>
</evidence>
<evidence type="ECO:0000256" key="1">
    <source>
        <dbReference type="ARBA" id="ARBA00001936"/>
    </source>
</evidence>
<dbReference type="Pfam" id="PF00081">
    <property type="entry name" value="Sod_Fe_N"/>
    <property type="match status" value="1"/>
</dbReference>
<feature type="non-terminal residue" evidence="8">
    <location>
        <position position="51"/>
    </location>
</feature>